<comment type="caution">
    <text evidence="5">The sequence shown here is derived from an EMBL/GenBank/DDBJ whole genome shotgun (WGS) entry which is preliminary data.</text>
</comment>
<evidence type="ECO:0000259" key="3">
    <source>
        <dbReference type="Pfam" id="PF11774"/>
    </source>
</evidence>
<dbReference type="Gene3D" id="3.30.60.230">
    <property type="entry name" value="Lsr2, dimerization domain"/>
    <property type="match status" value="1"/>
</dbReference>
<dbReference type="RefSeq" id="WP_130476719.1">
    <property type="nucleotide sequence ID" value="NZ_SFCC01000009.1"/>
</dbReference>
<proteinExistence type="predicted"/>
<keyword evidence="6" id="KW-1185">Reference proteome</keyword>
<organism evidence="5 6">
    <name type="scientific">Amycolatopsis suaedae</name>
    <dbReference type="NCBI Taxonomy" id="2510978"/>
    <lineage>
        <taxon>Bacteria</taxon>
        <taxon>Bacillati</taxon>
        <taxon>Actinomycetota</taxon>
        <taxon>Actinomycetes</taxon>
        <taxon>Pseudonocardiales</taxon>
        <taxon>Pseudonocardiaceae</taxon>
        <taxon>Amycolatopsis</taxon>
    </lineage>
</organism>
<protein>
    <submittedName>
        <fullName evidence="5">Lsr2 family protein</fullName>
    </submittedName>
</protein>
<sequence length="129" mass="14494">MAKQVRIDLVDDLDGSVATQTVPFMLDGKSYEIDLSDDNADTLRDNLAQFVDAGRRTGGRKTRATAPKALATATPPDRERSRTIRAWARENDWPISDRGRIPDEIVTAYDVAQEEAKQPKPRSRGRRKK</sequence>
<dbReference type="Pfam" id="PF11774">
    <property type="entry name" value="Lsr2"/>
    <property type="match status" value="1"/>
</dbReference>
<dbReference type="AlphaFoldDB" id="A0A4Q7J427"/>
<evidence type="ECO:0000313" key="6">
    <source>
        <dbReference type="Proteomes" id="UP000292003"/>
    </source>
</evidence>
<feature type="region of interest" description="Disordered" evidence="2">
    <location>
        <begin position="110"/>
        <end position="129"/>
    </location>
</feature>
<feature type="domain" description="Lsr2 dimerization" evidence="3">
    <location>
        <begin position="1"/>
        <end position="58"/>
    </location>
</feature>
<dbReference type="InterPro" id="IPR042261">
    <property type="entry name" value="Lsr2-like_dimerization"/>
</dbReference>
<evidence type="ECO:0000259" key="4">
    <source>
        <dbReference type="Pfam" id="PF23359"/>
    </source>
</evidence>
<feature type="region of interest" description="Disordered" evidence="2">
    <location>
        <begin position="54"/>
        <end position="81"/>
    </location>
</feature>
<reference evidence="5 6" key="1">
    <citation type="submission" date="2019-02" db="EMBL/GenBank/DDBJ databases">
        <title>Draft genome sequence of Amycolatopsis sp. 8-3EHSu isolated from roots of Suaeda maritima.</title>
        <authorList>
            <person name="Duangmal K."/>
            <person name="Chantavorakit T."/>
        </authorList>
    </citation>
    <scope>NUCLEOTIDE SEQUENCE [LARGE SCALE GENOMIC DNA]</scope>
    <source>
        <strain evidence="5 6">8-3EHSu</strain>
    </source>
</reference>
<feature type="domain" description="Lsr2 DNA-binding" evidence="4">
    <location>
        <begin position="77"/>
        <end position="112"/>
    </location>
</feature>
<gene>
    <name evidence="5" type="ORF">EWH70_18600</name>
</gene>
<accession>A0A4Q7J427</accession>
<evidence type="ECO:0000313" key="5">
    <source>
        <dbReference type="EMBL" id="RZQ62291.1"/>
    </source>
</evidence>
<dbReference type="Proteomes" id="UP000292003">
    <property type="component" value="Unassembled WGS sequence"/>
</dbReference>
<dbReference type="InterPro" id="IPR055370">
    <property type="entry name" value="Lsr2_DNA-bd"/>
</dbReference>
<evidence type="ECO:0000256" key="1">
    <source>
        <dbReference type="ARBA" id="ARBA00023125"/>
    </source>
</evidence>
<dbReference type="GO" id="GO:0003677">
    <property type="term" value="F:DNA binding"/>
    <property type="evidence" value="ECO:0007669"/>
    <property type="project" value="UniProtKB-KW"/>
</dbReference>
<feature type="compositionally biased region" description="Low complexity" evidence="2">
    <location>
        <begin position="64"/>
        <end position="75"/>
    </location>
</feature>
<dbReference type="GO" id="GO:0016746">
    <property type="term" value="F:acyltransferase activity"/>
    <property type="evidence" value="ECO:0007669"/>
    <property type="project" value="InterPro"/>
</dbReference>
<dbReference type="InterPro" id="IPR036625">
    <property type="entry name" value="E3-bd_dom_sf"/>
</dbReference>
<dbReference type="Gene3D" id="4.10.320.10">
    <property type="entry name" value="E3-binding domain"/>
    <property type="match status" value="1"/>
</dbReference>
<dbReference type="Pfam" id="PF23359">
    <property type="entry name" value="Lsr2_DNA-bd"/>
    <property type="match status" value="1"/>
</dbReference>
<name>A0A4Q7J427_9PSEU</name>
<evidence type="ECO:0000256" key="2">
    <source>
        <dbReference type="SAM" id="MobiDB-lite"/>
    </source>
</evidence>
<feature type="compositionally biased region" description="Basic residues" evidence="2">
    <location>
        <begin position="119"/>
        <end position="129"/>
    </location>
</feature>
<keyword evidence="1" id="KW-0238">DNA-binding</keyword>
<dbReference type="InterPro" id="IPR024412">
    <property type="entry name" value="Lsr2_dim_dom"/>
</dbReference>
<dbReference type="OrthoDB" id="4113332at2"/>
<dbReference type="EMBL" id="SFCC01000009">
    <property type="protein sequence ID" value="RZQ62291.1"/>
    <property type="molecule type" value="Genomic_DNA"/>
</dbReference>